<accession>A0A645E7T6</accession>
<name>A0A645E7T6_9ZZZZ</name>
<proteinExistence type="predicted"/>
<reference evidence="1" key="1">
    <citation type="submission" date="2019-08" db="EMBL/GenBank/DDBJ databases">
        <authorList>
            <person name="Kucharzyk K."/>
            <person name="Murdoch R.W."/>
            <person name="Higgins S."/>
            <person name="Loffler F."/>
        </authorList>
    </citation>
    <scope>NUCLEOTIDE SEQUENCE</scope>
</reference>
<comment type="caution">
    <text evidence="1">The sequence shown here is derived from an EMBL/GenBank/DDBJ whole genome shotgun (WGS) entry which is preliminary data.</text>
</comment>
<organism evidence="1">
    <name type="scientific">bioreactor metagenome</name>
    <dbReference type="NCBI Taxonomy" id="1076179"/>
    <lineage>
        <taxon>unclassified sequences</taxon>
        <taxon>metagenomes</taxon>
        <taxon>ecological metagenomes</taxon>
    </lineage>
</organism>
<gene>
    <name evidence="1" type="ORF">SDC9_144662</name>
</gene>
<protein>
    <submittedName>
        <fullName evidence="1">Uncharacterized protein</fullName>
    </submittedName>
</protein>
<sequence>MLHVNAHAAGVGVFDAVGKQLAEDKLQPHPVARDILLQRFHLRRELAIDKQQRVFFDGGAGNLIEVAALDDQIA</sequence>
<dbReference type="AlphaFoldDB" id="A0A645E7T6"/>
<evidence type="ECO:0000313" key="1">
    <source>
        <dbReference type="EMBL" id="MPM97489.1"/>
    </source>
</evidence>
<dbReference type="EMBL" id="VSSQ01043763">
    <property type="protein sequence ID" value="MPM97489.1"/>
    <property type="molecule type" value="Genomic_DNA"/>
</dbReference>